<evidence type="ECO:0000256" key="1">
    <source>
        <dbReference type="ARBA" id="ARBA00004651"/>
    </source>
</evidence>
<evidence type="ECO:0000256" key="2">
    <source>
        <dbReference type="ARBA" id="ARBA00007430"/>
    </source>
</evidence>
<evidence type="ECO:0000256" key="6">
    <source>
        <dbReference type="ARBA" id="ARBA00023136"/>
    </source>
</evidence>
<feature type="transmembrane region" description="Helical" evidence="7">
    <location>
        <begin position="411"/>
        <end position="434"/>
    </location>
</feature>
<evidence type="ECO:0000256" key="7">
    <source>
        <dbReference type="SAM" id="Phobius"/>
    </source>
</evidence>
<proteinExistence type="inferred from homology"/>
<dbReference type="CDD" id="cd13127">
    <property type="entry name" value="MATE_tuaB_like"/>
    <property type="match status" value="1"/>
</dbReference>
<comment type="subcellular location">
    <subcellularLocation>
        <location evidence="1">Cell membrane</location>
        <topology evidence="1">Multi-pass membrane protein</topology>
    </subcellularLocation>
</comment>
<evidence type="ECO:0000256" key="3">
    <source>
        <dbReference type="ARBA" id="ARBA00022475"/>
    </source>
</evidence>
<dbReference type="STRING" id="1703770.AMJ39_00955"/>
<feature type="transmembrane region" description="Helical" evidence="7">
    <location>
        <begin position="440"/>
        <end position="462"/>
    </location>
</feature>
<comment type="similarity">
    <text evidence="2">Belongs to the polysaccharide synthase family.</text>
</comment>
<comment type="caution">
    <text evidence="8">The sequence shown here is derived from an EMBL/GenBank/DDBJ whole genome shotgun (WGS) entry which is preliminary data.</text>
</comment>
<dbReference type="EMBL" id="LIZS01000004">
    <property type="protein sequence ID" value="KPJ54339.1"/>
    <property type="molecule type" value="Genomic_DNA"/>
</dbReference>
<sequence length="490" mass="52831">MKVESAVRRGLFWVSFSTSARQGIEFCTALFLAALLAPEDFGVFAMASLVIGWMGMVRDLGFGAALIHNQEEIEESAHTAFTLITGTAVVLCAGTWAVSPIAARFFGTSELTAVLRVLGFSFIIISLRVVQATMLQKNLNFKKNSIPPLISSLAHGIVCVSLALLGYGVWSIVVGSLFGNALLTVHYWFISPFRPRLRFKWQTARRLVGYGNIALLDNILIFLLMTFDRAAIGRILGVKPLGYYDFAYRVANLPATRVTRVVSNVMFPVYSRLQRDVNELKQTYLQTIRYLAIIVVPVSAALAGLGPSFAVLLYGGKWVPALGALRILVIYGVTTGIGAPAATVLYALGRPRDSLTINAIKGALTIGFIYHSAVHGGIIGVAALFATVQVVATALLIWRANRLLGIEAADYLHWLGLPAGCTGAAAIMGLALAARYPAILQSWTGAIGTSLILILVYGLLLLRCDGELRSVGSRVWAVCQSKNPLARSRA</sequence>
<feature type="transmembrane region" description="Helical" evidence="7">
    <location>
        <begin position="378"/>
        <end position="399"/>
    </location>
</feature>
<dbReference type="Pfam" id="PF13440">
    <property type="entry name" value="Polysacc_synt_3"/>
    <property type="match status" value="1"/>
</dbReference>
<gene>
    <name evidence="8" type="ORF">AMJ39_00955</name>
</gene>
<dbReference type="InterPro" id="IPR050833">
    <property type="entry name" value="Poly_Biosynth_Transport"/>
</dbReference>
<dbReference type="PANTHER" id="PTHR30250:SF10">
    <property type="entry name" value="LIPOPOLYSACCHARIDE BIOSYNTHESIS PROTEIN WZXC"/>
    <property type="match status" value="1"/>
</dbReference>
<keyword evidence="4 7" id="KW-0812">Transmembrane</keyword>
<keyword evidence="3" id="KW-1003">Cell membrane</keyword>
<keyword evidence="6 7" id="KW-0472">Membrane</keyword>
<dbReference type="Proteomes" id="UP000052008">
    <property type="component" value="Unassembled WGS sequence"/>
</dbReference>
<name>A0A0S7WWG2_UNCT6</name>
<feature type="transmembrane region" description="Helical" evidence="7">
    <location>
        <begin position="209"/>
        <end position="227"/>
    </location>
</feature>
<dbReference type="GO" id="GO:0005886">
    <property type="term" value="C:plasma membrane"/>
    <property type="evidence" value="ECO:0007669"/>
    <property type="project" value="UniProtKB-SubCell"/>
</dbReference>
<keyword evidence="5 7" id="KW-1133">Transmembrane helix</keyword>
<evidence type="ECO:0000313" key="9">
    <source>
        <dbReference type="Proteomes" id="UP000052008"/>
    </source>
</evidence>
<dbReference type="PANTHER" id="PTHR30250">
    <property type="entry name" value="PST FAMILY PREDICTED COLANIC ACID TRANSPORTER"/>
    <property type="match status" value="1"/>
</dbReference>
<feature type="transmembrane region" description="Helical" evidence="7">
    <location>
        <begin position="327"/>
        <end position="348"/>
    </location>
</feature>
<evidence type="ECO:0000313" key="8">
    <source>
        <dbReference type="EMBL" id="KPJ54339.1"/>
    </source>
</evidence>
<dbReference type="AlphaFoldDB" id="A0A0S7WWG2"/>
<feature type="transmembrane region" description="Helical" evidence="7">
    <location>
        <begin position="290"/>
        <end position="315"/>
    </location>
</feature>
<feature type="transmembrane region" description="Helical" evidence="7">
    <location>
        <begin position="156"/>
        <end position="189"/>
    </location>
</feature>
<accession>A0A0S7WWG2</accession>
<feature type="transmembrane region" description="Helical" evidence="7">
    <location>
        <begin position="355"/>
        <end position="372"/>
    </location>
</feature>
<evidence type="ECO:0000256" key="5">
    <source>
        <dbReference type="ARBA" id="ARBA00022989"/>
    </source>
</evidence>
<evidence type="ECO:0000256" key="4">
    <source>
        <dbReference type="ARBA" id="ARBA00022692"/>
    </source>
</evidence>
<organism evidence="8 9">
    <name type="scientific">candidate division TA06 bacterium DG_24</name>
    <dbReference type="NCBI Taxonomy" id="1703770"/>
    <lineage>
        <taxon>Bacteria</taxon>
        <taxon>Bacteria division TA06</taxon>
    </lineage>
</organism>
<protein>
    <submittedName>
        <fullName evidence="8">Uncharacterized protein</fullName>
    </submittedName>
</protein>
<feature type="transmembrane region" description="Helical" evidence="7">
    <location>
        <begin position="113"/>
        <end position="135"/>
    </location>
</feature>
<reference evidence="8 9" key="1">
    <citation type="journal article" date="2015" name="Microbiome">
        <title>Genomic resolution of linkages in carbon, nitrogen, and sulfur cycling among widespread estuary sediment bacteria.</title>
        <authorList>
            <person name="Baker B.J."/>
            <person name="Lazar C.S."/>
            <person name="Teske A.P."/>
            <person name="Dick G.J."/>
        </authorList>
    </citation>
    <scope>NUCLEOTIDE SEQUENCE [LARGE SCALE GENOMIC DNA]</scope>
    <source>
        <strain evidence="8">DG_24</strain>
    </source>
</reference>
<feature type="transmembrane region" description="Helical" evidence="7">
    <location>
        <begin position="79"/>
        <end position="101"/>
    </location>
</feature>